<organism evidence="1 2">
    <name type="scientific">Mesotoga infera</name>
    <dbReference type="NCBI Taxonomy" id="1236046"/>
    <lineage>
        <taxon>Bacteria</taxon>
        <taxon>Thermotogati</taxon>
        <taxon>Thermotogota</taxon>
        <taxon>Thermotogae</taxon>
        <taxon>Kosmotogales</taxon>
        <taxon>Kosmotogaceae</taxon>
        <taxon>Mesotoga</taxon>
    </lineage>
</organism>
<dbReference type="EMBL" id="LS974202">
    <property type="protein sequence ID" value="SSC13325.1"/>
    <property type="molecule type" value="Genomic_DNA"/>
</dbReference>
<dbReference type="AlphaFoldDB" id="A0A7Z7PNS7"/>
<protein>
    <recommendedName>
        <fullName evidence="3">EF-hand domain-containing protein</fullName>
    </recommendedName>
</protein>
<dbReference type="KEGG" id="minf:MESINF_1881"/>
<keyword evidence="2" id="KW-1185">Reference proteome</keyword>
<proteinExistence type="predicted"/>
<dbReference type="PROSITE" id="PS00018">
    <property type="entry name" value="EF_HAND_1"/>
    <property type="match status" value="1"/>
</dbReference>
<sequence>MKRMTYIVFISIVVTMLMASCVGHFPRFDQSGRYILQRLPDGAELYVREGIDAIEITLVGEGLKIEDLSPLQGVLIITRSNHSDLTVAISGFRNVDFSRPVLLISSEHAAGMAISKCDTIVLNRISNSYWKQNSVDPELIGDYNGDGYITLSDFASFAPAYGFSEGSQEYDEKFDVGASEKQYSGIWQKIFSVPGAPDGSITLADFAVFANNYGFANPYLGTWNFTGTIDYESSTYGYVKATGTGTLEINQQNWEMSGPVEITASSTYTDEDGNVKFEEFSIEIDSVDIVFISTEMTITGSMANPVNGTKYDILMKGKLRVEGNAIFPESSGTGEGYGIFLINPVRKIGEWTAHK</sequence>
<gene>
    <name evidence="1" type="ORF">MESINF_1881</name>
</gene>
<accession>A0A7Z7PNS7</accession>
<evidence type="ECO:0008006" key="3">
    <source>
        <dbReference type="Google" id="ProtNLM"/>
    </source>
</evidence>
<dbReference type="GO" id="GO:0000272">
    <property type="term" value="P:polysaccharide catabolic process"/>
    <property type="evidence" value="ECO:0007669"/>
    <property type="project" value="InterPro"/>
</dbReference>
<dbReference type="InterPro" id="IPR036439">
    <property type="entry name" value="Dockerin_dom_sf"/>
</dbReference>
<dbReference type="PROSITE" id="PS51257">
    <property type="entry name" value="PROKAR_LIPOPROTEIN"/>
    <property type="match status" value="1"/>
</dbReference>
<reference evidence="1 2" key="1">
    <citation type="submission" date="2017-01" db="EMBL/GenBank/DDBJ databases">
        <authorList>
            <person name="Erauso G."/>
        </authorList>
    </citation>
    <scope>NUCLEOTIDE SEQUENCE [LARGE SCALE GENOMIC DNA]</scope>
    <source>
        <strain evidence="1">MESINF1</strain>
    </source>
</reference>
<dbReference type="Gene3D" id="1.10.1330.10">
    <property type="entry name" value="Dockerin domain"/>
    <property type="match status" value="1"/>
</dbReference>
<dbReference type="InterPro" id="IPR018247">
    <property type="entry name" value="EF_Hand_1_Ca_BS"/>
</dbReference>
<name>A0A7Z7PNS7_9BACT</name>
<evidence type="ECO:0000313" key="1">
    <source>
        <dbReference type="EMBL" id="SSC13325.1"/>
    </source>
</evidence>
<dbReference type="Proteomes" id="UP000250796">
    <property type="component" value="Chromosome MESINF"/>
</dbReference>
<dbReference type="RefSeq" id="WP_169699485.1">
    <property type="nucleotide sequence ID" value="NZ_LS974202.1"/>
</dbReference>
<evidence type="ECO:0000313" key="2">
    <source>
        <dbReference type="Proteomes" id="UP000250796"/>
    </source>
</evidence>